<organism evidence="1 2">
    <name type="scientific">Diatraea saccharalis</name>
    <name type="common">sugarcane borer</name>
    <dbReference type="NCBI Taxonomy" id="40085"/>
    <lineage>
        <taxon>Eukaryota</taxon>
        <taxon>Metazoa</taxon>
        <taxon>Ecdysozoa</taxon>
        <taxon>Arthropoda</taxon>
        <taxon>Hexapoda</taxon>
        <taxon>Insecta</taxon>
        <taxon>Pterygota</taxon>
        <taxon>Neoptera</taxon>
        <taxon>Endopterygota</taxon>
        <taxon>Lepidoptera</taxon>
        <taxon>Glossata</taxon>
        <taxon>Ditrysia</taxon>
        <taxon>Pyraloidea</taxon>
        <taxon>Crambidae</taxon>
        <taxon>Crambinae</taxon>
        <taxon>Diatraea</taxon>
    </lineage>
</organism>
<dbReference type="Proteomes" id="UP001153714">
    <property type="component" value="Chromosome 15"/>
</dbReference>
<evidence type="ECO:0000313" key="1">
    <source>
        <dbReference type="EMBL" id="CAG9786328.1"/>
    </source>
</evidence>
<reference evidence="1" key="2">
    <citation type="submission" date="2022-10" db="EMBL/GenBank/DDBJ databases">
        <authorList>
            <consortium name="ENA_rothamsted_submissions"/>
            <consortium name="culmorum"/>
            <person name="King R."/>
        </authorList>
    </citation>
    <scope>NUCLEOTIDE SEQUENCE</scope>
</reference>
<accession>A0A9N9QZ62</accession>
<proteinExistence type="predicted"/>
<dbReference type="OrthoDB" id="10071738at2759"/>
<gene>
    <name evidence="1" type="ORF">DIATSA_LOCUS4289</name>
</gene>
<dbReference type="EMBL" id="OU893346">
    <property type="protein sequence ID" value="CAG9786328.1"/>
    <property type="molecule type" value="Genomic_DNA"/>
</dbReference>
<keyword evidence="2" id="KW-1185">Reference proteome</keyword>
<dbReference type="AlphaFoldDB" id="A0A9N9QZ62"/>
<sequence length="299" mass="34682">MFINDIVDVESKEKKSHRVRSWYLYEQFKSLERNQLDAAQKLKERSYQDKILFQELQERRTRRKLYDQCDLSCKSECQMQGSTSDKGALSASSDDFFESFCEFQDDGSIKDSEHDSFLDETFSQDDSQIGKRYLDEFKSLDGTKDDQSYAESVNSVVENCKSSDDLAADLSQKLLIAQKNIANDINQQEPNNLGTFTKTCGNYKIQEVDSTNSLDELELKHEANCNDNSDDINVCNMWSKFVSFAYQVIQLNHAKEKFPKKDDLIHHIQHEIERLLREATERKVRSTLAFIQPLKMPSI</sequence>
<reference evidence="1" key="1">
    <citation type="submission" date="2021-12" db="EMBL/GenBank/DDBJ databases">
        <authorList>
            <person name="King R."/>
        </authorList>
    </citation>
    <scope>NUCLEOTIDE SEQUENCE</scope>
</reference>
<protein>
    <submittedName>
        <fullName evidence="1">Uncharacterized protein</fullName>
    </submittedName>
</protein>
<name>A0A9N9QZ62_9NEOP</name>
<evidence type="ECO:0000313" key="2">
    <source>
        <dbReference type="Proteomes" id="UP001153714"/>
    </source>
</evidence>